<comment type="caution">
    <text evidence="2">The sequence shown here is derived from an EMBL/GenBank/DDBJ whole genome shotgun (WGS) entry which is preliminary data.</text>
</comment>
<organism evidence="2 3">
    <name type="scientific">Panaeolus cyanescens</name>
    <dbReference type="NCBI Taxonomy" id="181874"/>
    <lineage>
        <taxon>Eukaryota</taxon>
        <taxon>Fungi</taxon>
        <taxon>Dikarya</taxon>
        <taxon>Basidiomycota</taxon>
        <taxon>Agaricomycotina</taxon>
        <taxon>Agaricomycetes</taxon>
        <taxon>Agaricomycetidae</taxon>
        <taxon>Agaricales</taxon>
        <taxon>Agaricineae</taxon>
        <taxon>Galeropsidaceae</taxon>
        <taxon>Panaeolus</taxon>
    </lineage>
</organism>
<evidence type="ECO:0000256" key="1">
    <source>
        <dbReference type="SAM" id="MobiDB-lite"/>
    </source>
</evidence>
<evidence type="ECO:0000313" key="2">
    <source>
        <dbReference type="EMBL" id="PPQ75895.1"/>
    </source>
</evidence>
<dbReference type="InParanoid" id="A0A409WBH8"/>
<dbReference type="Gene3D" id="3.40.630.30">
    <property type="match status" value="1"/>
</dbReference>
<feature type="region of interest" description="Disordered" evidence="1">
    <location>
        <begin position="95"/>
        <end position="116"/>
    </location>
</feature>
<dbReference type="InterPro" id="IPR016181">
    <property type="entry name" value="Acyl_CoA_acyltransferase"/>
</dbReference>
<feature type="compositionally biased region" description="Acidic residues" evidence="1">
    <location>
        <begin position="98"/>
        <end position="111"/>
    </location>
</feature>
<reference evidence="2 3" key="1">
    <citation type="journal article" date="2018" name="Evol. Lett.">
        <title>Horizontal gene cluster transfer increased hallucinogenic mushroom diversity.</title>
        <authorList>
            <person name="Reynolds H.T."/>
            <person name="Vijayakumar V."/>
            <person name="Gluck-Thaler E."/>
            <person name="Korotkin H.B."/>
            <person name="Matheny P.B."/>
            <person name="Slot J.C."/>
        </authorList>
    </citation>
    <scope>NUCLEOTIDE SEQUENCE [LARGE SCALE GENOMIC DNA]</scope>
    <source>
        <strain evidence="2 3">2629</strain>
    </source>
</reference>
<protein>
    <recommendedName>
        <fullName evidence="4">N-acetyltransferase domain-containing protein</fullName>
    </recommendedName>
</protein>
<accession>A0A409WBH8</accession>
<evidence type="ECO:0008006" key="4">
    <source>
        <dbReference type="Google" id="ProtNLM"/>
    </source>
</evidence>
<dbReference type="OrthoDB" id="2115692at2759"/>
<proteinExistence type="predicted"/>
<gene>
    <name evidence="2" type="ORF">CVT24_001085</name>
</gene>
<dbReference type="EMBL" id="NHTK01005630">
    <property type="protein sequence ID" value="PPQ75895.1"/>
    <property type="molecule type" value="Genomic_DNA"/>
</dbReference>
<keyword evidence="3" id="KW-1185">Reference proteome</keyword>
<dbReference type="AlphaFoldDB" id="A0A409WBH8"/>
<sequence length="253" mass="28506">MSSPTNSPSLKPVRPLLKPMPPGITIRSPTAFDLPRLRTFICSYFPLSEPLLKHSSVSPQTFAWVYDAQFAKRFDLETSSIALKGEEIVAVFMTSGSEGDDDEQEDEQEEGLGEKEMQEREACWSIHLIMHSLDMWFLQNIGDFARKSIPHPITTNKILHLLIGLTKPGYENQGLSKRLRDRTLTKARKAGWDWAVVQCTGSKTQYLMRDVFGFCVGKEVNVEEYEVDGKRPFKGVGRVGGGSAMLLYCNLKK</sequence>
<dbReference type="Proteomes" id="UP000284842">
    <property type="component" value="Unassembled WGS sequence"/>
</dbReference>
<name>A0A409WBH8_9AGAR</name>
<dbReference type="SUPFAM" id="SSF55729">
    <property type="entry name" value="Acyl-CoA N-acyltransferases (Nat)"/>
    <property type="match status" value="1"/>
</dbReference>
<evidence type="ECO:0000313" key="3">
    <source>
        <dbReference type="Proteomes" id="UP000284842"/>
    </source>
</evidence>